<evidence type="ECO:0000256" key="2">
    <source>
        <dbReference type="SAM" id="SignalP"/>
    </source>
</evidence>
<dbReference type="AlphaFoldDB" id="A0AAD5RI81"/>
<proteinExistence type="predicted"/>
<feature type="compositionally biased region" description="Polar residues" evidence="1">
    <location>
        <begin position="37"/>
        <end position="56"/>
    </location>
</feature>
<evidence type="ECO:0000313" key="4">
    <source>
        <dbReference type="Proteomes" id="UP001201980"/>
    </source>
</evidence>
<evidence type="ECO:0000256" key="1">
    <source>
        <dbReference type="SAM" id="MobiDB-lite"/>
    </source>
</evidence>
<dbReference type="EMBL" id="JAKWBI020000455">
    <property type="protein sequence ID" value="KAJ2894814.1"/>
    <property type="molecule type" value="Genomic_DNA"/>
</dbReference>
<accession>A0AAD5RI81</accession>
<evidence type="ECO:0000313" key="3">
    <source>
        <dbReference type="EMBL" id="KAJ2894814.1"/>
    </source>
</evidence>
<comment type="caution">
    <text evidence="3">The sequence shown here is derived from an EMBL/GenBank/DDBJ whole genome shotgun (WGS) entry which is preliminary data.</text>
</comment>
<name>A0AAD5RI81_9PEZI</name>
<organism evidence="3 4">
    <name type="scientific">Zalerion maritima</name>
    <dbReference type="NCBI Taxonomy" id="339359"/>
    <lineage>
        <taxon>Eukaryota</taxon>
        <taxon>Fungi</taxon>
        <taxon>Dikarya</taxon>
        <taxon>Ascomycota</taxon>
        <taxon>Pezizomycotina</taxon>
        <taxon>Sordariomycetes</taxon>
        <taxon>Lulworthiomycetidae</taxon>
        <taxon>Lulworthiales</taxon>
        <taxon>Lulworthiaceae</taxon>
        <taxon>Zalerion</taxon>
    </lineage>
</organism>
<feature type="region of interest" description="Disordered" evidence="1">
    <location>
        <begin position="32"/>
        <end position="56"/>
    </location>
</feature>
<protein>
    <submittedName>
        <fullName evidence="3">Uncharacterized protein</fullName>
    </submittedName>
</protein>
<keyword evidence="2" id="KW-0732">Signal</keyword>
<keyword evidence="4" id="KW-1185">Reference proteome</keyword>
<dbReference type="Proteomes" id="UP001201980">
    <property type="component" value="Unassembled WGS sequence"/>
</dbReference>
<feature type="chain" id="PRO_5042100748" evidence="2">
    <location>
        <begin position="19"/>
        <end position="112"/>
    </location>
</feature>
<feature type="signal peptide" evidence="2">
    <location>
        <begin position="1"/>
        <end position="18"/>
    </location>
</feature>
<feature type="region of interest" description="Disordered" evidence="1">
    <location>
        <begin position="91"/>
        <end position="112"/>
    </location>
</feature>
<reference evidence="3" key="1">
    <citation type="submission" date="2022-07" db="EMBL/GenBank/DDBJ databases">
        <title>Draft genome sequence of Zalerion maritima ATCC 34329, a (micro)plastics degrading marine fungus.</title>
        <authorList>
            <person name="Paco A."/>
            <person name="Goncalves M.F.M."/>
            <person name="Rocha-Santos T.A.P."/>
            <person name="Alves A."/>
        </authorList>
    </citation>
    <scope>NUCLEOTIDE SEQUENCE</scope>
    <source>
        <strain evidence="3">ATCC 34329</strain>
    </source>
</reference>
<gene>
    <name evidence="3" type="ORF">MKZ38_007211</name>
</gene>
<sequence length="112" mass="11517">MSGLEIGALVAGIVGASAAAISGAKAGKELSARSRDASYQSVTEKTVSGHSKQTTWRVASTSGDGFAEVTAGGDLIVASQANGTAYCRYESRSETLNSNSISSPSSERRDRR</sequence>
<feature type="compositionally biased region" description="Low complexity" evidence="1">
    <location>
        <begin position="94"/>
        <end position="105"/>
    </location>
</feature>